<keyword evidence="1" id="KW-0805">Transcription regulation</keyword>
<dbReference type="InterPro" id="IPR002577">
    <property type="entry name" value="HTH_HxlR"/>
</dbReference>
<evidence type="ECO:0000256" key="1">
    <source>
        <dbReference type="ARBA" id="ARBA00023015"/>
    </source>
</evidence>
<name>A0ABQ3UTT3_9CHLR</name>
<dbReference type="Pfam" id="PF01638">
    <property type="entry name" value="HxlR"/>
    <property type="match status" value="1"/>
</dbReference>
<evidence type="ECO:0000313" key="6">
    <source>
        <dbReference type="Proteomes" id="UP000654345"/>
    </source>
</evidence>
<dbReference type="PANTHER" id="PTHR33204:SF29">
    <property type="entry name" value="TRANSCRIPTIONAL REGULATOR"/>
    <property type="match status" value="1"/>
</dbReference>
<comment type="caution">
    <text evidence="5">The sequence shown here is derived from an EMBL/GenBank/DDBJ whole genome shotgun (WGS) entry which is preliminary data.</text>
</comment>
<dbReference type="InterPro" id="IPR036388">
    <property type="entry name" value="WH-like_DNA-bd_sf"/>
</dbReference>
<dbReference type="EMBL" id="BNJG01000002">
    <property type="protein sequence ID" value="GHO56118.1"/>
    <property type="molecule type" value="Genomic_DNA"/>
</dbReference>
<dbReference type="InterPro" id="IPR036390">
    <property type="entry name" value="WH_DNA-bd_sf"/>
</dbReference>
<keyword evidence="6" id="KW-1185">Reference proteome</keyword>
<dbReference type="PROSITE" id="PS51118">
    <property type="entry name" value="HTH_HXLR"/>
    <property type="match status" value="1"/>
</dbReference>
<accession>A0ABQ3UTT3</accession>
<organism evidence="5 6">
    <name type="scientific">Ktedonobacter robiniae</name>
    <dbReference type="NCBI Taxonomy" id="2778365"/>
    <lineage>
        <taxon>Bacteria</taxon>
        <taxon>Bacillati</taxon>
        <taxon>Chloroflexota</taxon>
        <taxon>Ktedonobacteria</taxon>
        <taxon>Ktedonobacterales</taxon>
        <taxon>Ktedonobacteraceae</taxon>
        <taxon>Ktedonobacter</taxon>
    </lineage>
</organism>
<keyword evidence="3" id="KW-0804">Transcription</keyword>
<evidence type="ECO:0000259" key="4">
    <source>
        <dbReference type="PROSITE" id="PS51118"/>
    </source>
</evidence>
<evidence type="ECO:0000256" key="3">
    <source>
        <dbReference type="ARBA" id="ARBA00023163"/>
    </source>
</evidence>
<dbReference type="SUPFAM" id="SSF46785">
    <property type="entry name" value="Winged helix' DNA-binding domain"/>
    <property type="match status" value="1"/>
</dbReference>
<evidence type="ECO:0000256" key="2">
    <source>
        <dbReference type="ARBA" id="ARBA00023125"/>
    </source>
</evidence>
<keyword evidence="2" id="KW-0238">DNA-binding</keyword>
<dbReference type="RefSeq" id="WP_201372691.1">
    <property type="nucleotide sequence ID" value="NZ_BNJG01000002.1"/>
</dbReference>
<dbReference type="Proteomes" id="UP000654345">
    <property type="component" value="Unassembled WGS sequence"/>
</dbReference>
<gene>
    <name evidence="5" type="ORF">KSB_45930</name>
</gene>
<feature type="domain" description="HTH hxlR-type" evidence="4">
    <location>
        <begin position="9"/>
        <end position="107"/>
    </location>
</feature>
<dbReference type="Gene3D" id="1.10.10.10">
    <property type="entry name" value="Winged helix-like DNA-binding domain superfamily/Winged helix DNA-binding domain"/>
    <property type="match status" value="1"/>
</dbReference>
<evidence type="ECO:0000313" key="5">
    <source>
        <dbReference type="EMBL" id="GHO56118.1"/>
    </source>
</evidence>
<protein>
    <recommendedName>
        <fullName evidence="4">HTH hxlR-type domain-containing protein</fullName>
    </recommendedName>
</protein>
<sequence length="132" mass="15080">MKQVEEIACPVEVTLSIVGGKWKPIIIWYLLSGTKRFGQLRRLIPGATQQMLTMQLRELEQAGVLHRQVYAQVPPKVEYSLTELGQSLEPVICQLADWGEWYCAQTGRERSRVSELREVAARLVVEEEGRAR</sequence>
<proteinExistence type="predicted"/>
<reference evidence="5 6" key="1">
    <citation type="journal article" date="2021" name="Int. J. Syst. Evol. Microbiol.">
        <title>Reticulibacter mediterranei gen. nov., sp. nov., within the new family Reticulibacteraceae fam. nov., and Ktedonospora formicarum gen. nov., sp. nov., Ktedonobacter robiniae sp. nov., Dictyobacter formicarum sp. nov. and Dictyobacter arantiisoli sp. nov., belonging to the class Ktedonobacteria.</title>
        <authorList>
            <person name="Yabe S."/>
            <person name="Zheng Y."/>
            <person name="Wang C.M."/>
            <person name="Sakai Y."/>
            <person name="Abe K."/>
            <person name="Yokota A."/>
            <person name="Donadio S."/>
            <person name="Cavaletti L."/>
            <person name="Monciardini P."/>
        </authorList>
    </citation>
    <scope>NUCLEOTIDE SEQUENCE [LARGE SCALE GENOMIC DNA]</scope>
    <source>
        <strain evidence="5 6">SOSP1-30</strain>
    </source>
</reference>
<dbReference type="PANTHER" id="PTHR33204">
    <property type="entry name" value="TRANSCRIPTIONAL REGULATOR, MARR FAMILY"/>
    <property type="match status" value="1"/>
</dbReference>